<name>A0A2P6SN42_ROSCH</name>
<organism evidence="2 3">
    <name type="scientific">Rosa chinensis</name>
    <name type="common">China rose</name>
    <dbReference type="NCBI Taxonomy" id="74649"/>
    <lineage>
        <taxon>Eukaryota</taxon>
        <taxon>Viridiplantae</taxon>
        <taxon>Streptophyta</taxon>
        <taxon>Embryophyta</taxon>
        <taxon>Tracheophyta</taxon>
        <taxon>Spermatophyta</taxon>
        <taxon>Magnoliopsida</taxon>
        <taxon>eudicotyledons</taxon>
        <taxon>Gunneridae</taxon>
        <taxon>Pentapetalae</taxon>
        <taxon>rosids</taxon>
        <taxon>fabids</taxon>
        <taxon>Rosales</taxon>
        <taxon>Rosaceae</taxon>
        <taxon>Rosoideae</taxon>
        <taxon>Rosoideae incertae sedis</taxon>
        <taxon>Rosa</taxon>
    </lineage>
</organism>
<comment type="caution">
    <text evidence="2">The sequence shown here is derived from an EMBL/GenBank/DDBJ whole genome shotgun (WGS) entry which is preliminary data.</text>
</comment>
<accession>A0A2P6SN42</accession>
<proteinExistence type="predicted"/>
<protein>
    <submittedName>
        <fullName evidence="2">Uncharacterized protein</fullName>
    </submittedName>
</protein>
<evidence type="ECO:0000313" key="3">
    <source>
        <dbReference type="Proteomes" id="UP000238479"/>
    </source>
</evidence>
<sequence length="66" mass="7459">MFFKMSNPQVRHGYFNFFSLQFLVDLSNFAGFNRNSRPISLPISSNLDSNQYGSSASSHNPLDPTL</sequence>
<feature type="region of interest" description="Disordered" evidence="1">
    <location>
        <begin position="45"/>
        <end position="66"/>
    </location>
</feature>
<gene>
    <name evidence="2" type="ORF">RchiOBHm_Chr1g0377621</name>
</gene>
<dbReference type="Gramene" id="PRQ60106">
    <property type="protein sequence ID" value="PRQ60106"/>
    <property type="gene ID" value="RchiOBHm_Chr1g0377621"/>
</dbReference>
<evidence type="ECO:0000256" key="1">
    <source>
        <dbReference type="SAM" id="MobiDB-lite"/>
    </source>
</evidence>
<dbReference type="Proteomes" id="UP000238479">
    <property type="component" value="Chromosome 1"/>
</dbReference>
<feature type="compositionally biased region" description="Polar residues" evidence="1">
    <location>
        <begin position="45"/>
        <end position="60"/>
    </location>
</feature>
<dbReference type="AlphaFoldDB" id="A0A2P6SN42"/>
<dbReference type="EMBL" id="PDCK01000039">
    <property type="protein sequence ID" value="PRQ60106.1"/>
    <property type="molecule type" value="Genomic_DNA"/>
</dbReference>
<evidence type="ECO:0000313" key="2">
    <source>
        <dbReference type="EMBL" id="PRQ60106.1"/>
    </source>
</evidence>
<keyword evidence="3" id="KW-1185">Reference proteome</keyword>
<reference evidence="2 3" key="1">
    <citation type="journal article" date="2018" name="Nat. Genet.">
        <title>The Rosa genome provides new insights in the design of modern roses.</title>
        <authorList>
            <person name="Bendahmane M."/>
        </authorList>
    </citation>
    <scope>NUCLEOTIDE SEQUENCE [LARGE SCALE GENOMIC DNA]</scope>
    <source>
        <strain evidence="3">cv. Old Blush</strain>
    </source>
</reference>